<comment type="function">
    <text evidence="7">Involved in the transmission of sensory signals from the chemoreceptors to the flagellar motors. CheA is autophosphorylated; it can transfer its phosphate group to either CheB or CheY.</text>
</comment>
<evidence type="ECO:0000256" key="4">
    <source>
        <dbReference type="ARBA" id="ARBA00022553"/>
    </source>
</evidence>
<evidence type="ECO:0000256" key="6">
    <source>
        <dbReference type="ARBA" id="ARBA00022777"/>
    </source>
</evidence>
<feature type="domain" description="Histidine kinase/HSP90-like ATPase" evidence="8">
    <location>
        <begin position="88"/>
        <end position="176"/>
    </location>
</feature>
<comment type="caution">
    <text evidence="9">The sequence shown here is derived from an EMBL/GenBank/DDBJ whole genome shotgun (WGS) entry which is preliminary data.</text>
</comment>
<evidence type="ECO:0000256" key="5">
    <source>
        <dbReference type="ARBA" id="ARBA00022679"/>
    </source>
</evidence>
<accession>A0A158D796</accession>
<dbReference type="PANTHER" id="PTHR43395">
    <property type="entry name" value="SENSOR HISTIDINE KINASE CHEA"/>
    <property type="match status" value="1"/>
</dbReference>
<evidence type="ECO:0000256" key="7">
    <source>
        <dbReference type="ARBA" id="ARBA00035100"/>
    </source>
</evidence>
<reference evidence="9" key="1">
    <citation type="submission" date="2016-01" db="EMBL/GenBank/DDBJ databases">
        <authorList>
            <person name="Peeters C."/>
        </authorList>
    </citation>
    <scope>NUCLEOTIDE SEQUENCE</scope>
    <source>
        <strain evidence="9">LMG 29322</strain>
    </source>
</reference>
<dbReference type="AlphaFoldDB" id="A0A158D796"/>
<dbReference type="SUPFAM" id="SSF55874">
    <property type="entry name" value="ATPase domain of HSP90 chaperone/DNA topoisomerase II/histidine kinase"/>
    <property type="match status" value="1"/>
</dbReference>
<name>A0A158D796_9BURK</name>
<sequence length="194" mass="21014">MTAGASLVARRSSNIEMQESTSTLANLVEEVRDSALQLRMVKIGATFSRFQRVVHDVARELGKDNELRTSGEDTELDKTLVEKIGDPLLHLVRNAIDHGIDPVAARIERGKSARGTVTLNAYHDSGSIVIEVSDDGCGLDRDKILAKAIERGLVEAGKHLSAPEVYALIFEPGFPTADVVTNLSGHRRVCRATG</sequence>
<organism evidence="9 10">
    <name type="scientific">Caballeronia hypogeia</name>
    <dbReference type="NCBI Taxonomy" id="1777140"/>
    <lineage>
        <taxon>Bacteria</taxon>
        <taxon>Pseudomonadati</taxon>
        <taxon>Pseudomonadota</taxon>
        <taxon>Betaproteobacteria</taxon>
        <taxon>Burkholderiales</taxon>
        <taxon>Burkholderiaceae</taxon>
        <taxon>Caballeronia</taxon>
    </lineage>
</organism>
<evidence type="ECO:0000313" key="10">
    <source>
        <dbReference type="Proteomes" id="UP000054851"/>
    </source>
</evidence>
<keyword evidence="6" id="KW-0418">Kinase</keyword>
<dbReference type="InterPro" id="IPR051315">
    <property type="entry name" value="Bact_Chemotaxis_CheA"/>
</dbReference>
<keyword evidence="4" id="KW-0597">Phosphoprotein</keyword>
<dbReference type="Gene3D" id="3.30.565.10">
    <property type="entry name" value="Histidine kinase-like ATPase, C-terminal domain"/>
    <property type="match status" value="1"/>
</dbReference>
<keyword evidence="10" id="KW-1185">Reference proteome</keyword>
<keyword evidence="5" id="KW-0808">Transferase</keyword>
<dbReference type="InterPro" id="IPR036890">
    <property type="entry name" value="HATPase_C_sf"/>
</dbReference>
<evidence type="ECO:0000259" key="8">
    <source>
        <dbReference type="Pfam" id="PF02518"/>
    </source>
</evidence>
<protein>
    <recommendedName>
        <fullName evidence="3">Chemotaxis protein CheA</fullName>
        <ecNumber evidence="2">2.7.13.3</ecNumber>
    </recommendedName>
</protein>
<dbReference type="Proteomes" id="UP000054851">
    <property type="component" value="Unassembled WGS sequence"/>
</dbReference>
<evidence type="ECO:0000256" key="2">
    <source>
        <dbReference type="ARBA" id="ARBA00012438"/>
    </source>
</evidence>
<gene>
    <name evidence="9" type="ORF">AWB79_06574</name>
</gene>
<dbReference type="GO" id="GO:0004673">
    <property type="term" value="F:protein histidine kinase activity"/>
    <property type="evidence" value="ECO:0007669"/>
    <property type="project" value="UniProtKB-EC"/>
</dbReference>
<dbReference type="EC" id="2.7.13.3" evidence="2"/>
<evidence type="ECO:0000256" key="1">
    <source>
        <dbReference type="ARBA" id="ARBA00000085"/>
    </source>
</evidence>
<comment type="catalytic activity">
    <reaction evidence="1">
        <text>ATP + protein L-histidine = ADP + protein N-phospho-L-histidine.</text>
        <dbReference type="EC" id="2.7.13.3"/>
    </reaction>
</comment>
<dbReference type="EMBL" id="FCOA02000036">
    <property type="protein sequence ID" value="SAK90468.1"/>
    <property type="molecule type" value="Genomic_DNA"/>
</dbReference>
<dbReference type="PANTHER" id="PTHR43395:SF10">
    <property type="entry name" value="CHEMOTAXIS PROTEIN CHEA"/>
    <property type="match status" value="1"/>
</dbReference>
<dbReference type="Pfam" id="PF02518">
    <property type="entry name" value="HATPase_c"/>
    <property type="match status" value="1"/>
</dbReference>
<dbReference type="STRING" id="1777140.AWB79_06574"/>
<dbReference type="FunFam" id="3.30.565.10:FF:000016">
    <property type="entry name" value="Chemotaxis protein CheA, putative"/>
    <property type="match status" value="1"/>
</dbReference>
<evidence type="ECO:0000313" key="9">
    <source>
        <dbReference type="EMBL" id="SAK90468.1"/>
    </source>
</evidence>
<evidence type="ECO:0000256" key="3">
    <source>
        <dbReference type="ARBA" id="ARBA00021495"/>
    </source>
</evidence>
<dbReference type="InterPro" id="IPR003594">
    <property type="entry name" value="HATPase_dom"/>
</dbReference>
<proteinExistence type="predicted"/>